<dbReference type="SUPFAM" id="SSF53335">
    <property type="entry name" value="S-adenosyl-L-methionine-dependent methyltransferases"/>
    <property type="match status" value="1"/>
</dbReference>
<keyword evidence="6" id="KW-1185">Reference proteome</keyword>
<dbReference type="Gene3D" id="3.40.50.150">
    <property type="entry name" value="Vaccinia Virus protein VP39"/>
    <property type="match status" value="1"/>
</dbReference>
<dbReference type="Pfam" id="PF00891">
    <property type="entry name" value="Methyltransf_2"/>
    <property type="match status" value="1"/>
</dbReference>
<reference evidence="5 6" key="1">
    <citation type="submission" date="2015-01" db="EMBL/GenBank/DDBJ databases">
        <title>The Genome Sequence of Capronia semiimmersa CBS27337.</title>
        <authorList>
            <consortium name="The Broad Institute Genomics Platform"/>
            <person name="Cuomo C."/>
            <person name="de Hoog S."/>
            <person name="Gorbushina A."/>
            <person name="Stielow B."/>
            <person name="Teixiera M."/>
            <person name="Abouelleil A."/>
            <person name="Chapman S.B."/>
            <person name="Priest M."/>
            <person name="Young S.K."/>
            <person name="Wortman J."/>
            <person name="Nusbaum C."/>
            <person name="Birren B."/>
        </authorList>
    </citation>
    <scope>NUCLEOTIDE SEQUENCE [LARGE SCALE GENOMIC DNA]</scope>
    <source>
        <strain evidence="5 6">CBS 27337</strain>
    </source>
</reference>
<keyword evidence="3" id="KW-0949">S-adenosyl-L-methionine</keyword>
<evidence type="ECO:0000256" key="2">
    <source>
        <dbReference type="ARBA" id="ARBA00022679"/>
    </source>
</evidence>
<dbReference type="PANTHER" id="PTHR43712:SF15">
    <property type="entry name" value="MONODICTYPHENONE CLUSTER TRANSCRIPTIONAL COACTIVATOR MDPA"/>
    <property type="match status" value="1"/>
</dbReference>
<evidence type="ECO:0000313" key="5">
    <source>
        <dbReference type="EMBL" id="KIW62446.1"/>
    </source>
</evidence>
<feature type="domain" description="O-methyltransferase C-terminal" evidence="4">
    <location>
        <begin position="214"/>
        <end position="413"/>
    </location>
</feature>
<evidence type="ECO:0000256" key="3">
    <source>
        <dbReference type="ARBA" id="ARBA00022691"/>
    </source>
</evidence>
<dbReference type="AlphaFoldDB" id="A0A0D2CBR2"/>
<accession>A0A0D2CBR2</accession>
<dbReference type="InterPro" id="IPR016461">
    <property type="entry name" value="COMT-like"/>
</dbReference>
<dbReference type="HOGENOM" id="CLU_005533_1_4_1"/>
<dbReference type="Gene3D" id="1.10.10.10">
    <property type="entry name" value="Winged helix-like DNA-binding domain superfamily/Winged helix DNA-binding domain"/>
    <property type="match status" value="1"/>
</dbReference>
<dbReference type="InterPro" id="IPR036388">
    <property type="entry name" value="WH-like_DNA-bd_sf"/>
</dbReference>
<dbReference type="InterPro" id="IPR001077">
    <property type="entry name" value="COMT_C"/>
</dbReference>
<organism evidence="5 6">
    <name type="scientific">Phialophora macrospora</name>
    <dbReference type="NCBI Taxonomy" id="1851006"/>
    <lineage>
        <taxon>Eukaryota</taxon>
        <taxon>Fungi</taxon>
        <taxon>Dikarya</taxon>
        <taxon>Ascomycota</taxon>
        <taxon>Pezizomycotina</taxon>
        <taxon>Eurotiomycetes</taxon>
        <taxon>Chaetothyriomycetidae</taxon>
        <taxon>Chaetothyriales</taxon>
        <taxon>Herpotrichiellaceae</taxon>
        <taxon>Phialophora</taxon>
    </lineage>
</organism>
<dbReference type="GO" id="GO:0032259">
    <property type="term" value="P:methylation"/>
    <property type="evidence" value="ECO:0007669"/>
    <property type="project" value="UniProtKB-KW"/>
</dbReference>
<sequence length="441" mass="48019">MGSIETDTGEHSLLEALVSEISTAAHRLSTFVQSTNPAALQDGQAGSYGIPPQAPAEISAVKAALIEKTMAVQQLIMSATDVQQQMTLQTQHMAAVRWICRFKVADHIPDAGSISYDAVAAAAGVPADQLARICRMAMTVGFFREVAPGKIAHSHTSLDLRSSCPVHDTFKFLTETGHSVVGKMPEMTEATIAASREGRAETPITAFRIAKRTDVPFFKYIMSDPELARQQAAHMNSVGAAEESHIRHVLSGYDWGSLPSGARVVDVGGSTGHCCVALAKEFPSLNFLVQDLPPVLAQAKIPEDLKARILLQAHDFLTPQPSSARGAEVFFIRQCLQNWPHKSAVRILQNIIPAMDRAKSRIVIMSVVLASASDASIGQREKGISRMRDLFMMQAMGGQERDMQQWEQVVREADQDLEIVSVEKPKGSVLSLIDVRFKPRS</sequence>
<dbReference type="InterPro" id="IPR036390">
    <property type="entry name" value="WH_DNA-bd_sf"/>
</dbReference>
<keyword evidence="2" id="KW-0808">Transferase</keyword>
<proteinExistence type="predicted"/>
<evidence type="ECO:0000256" key="1">
    <source>
        <dbReference type="ARBA" id="ARBA00022603"/>
    </source>
</evidence>
<gene>
    <name evidence="5" type="ORF">PV04_10619</name>
</gene>
<dbReference type="PROSITE" id="PS51683">
    <property type="entry name" value="SAM_OMT_II"/>
    <property type="match status" value="1"/>
</dbReference>
<evidence type="ECO:0000259" key="4">
    <source>
        <dbReference type="Pfam" id="PF00891"/>
    </source>
</evidence>
<evidence type="ECO:0000313" key="6">
    <source>
        <dbReference type="Proteomes" id="UP000054266"/>
    </source>
</evidence>
<protein>
    <recommendedName>
        <fullName evidence="4">O-methyltransferase C-terminal domain-containing protein</fullName>
    </recommendedName>
</protein>
<keyword evidence="1" id="KW-0489">Methyltransferase</keyword>
<dbReference type="GO" id="GO:0008171">
    <property type="term" value="F:O-methyltransferase activity"/>
    <property type="evidence" value="ECO:0007669"/>
    <property type="project" value="InterPro"/>
</dbReference>
<dbReference type="SUPFAM" id="SSF46785">
    <property type="entry name" value="Winged helix' DNA-binding domain"/>
    <property type="match status" value="1"/>
</dbReference>
<dbReference type="InterPro" id="IPR029063">
    <property type="entry name" value="SAM-dependent_MTases_sf"/>
</dbReference>
<dbReference type="EMBL" id="KN846963">
    <property type="protein sequence ID" value="KIW62446.1"/>
    <property type="molecule type" value="Genomic_DNA"/>
</dbReference>
<dbReference type="Proteomes" id="UP000054266">
    <property type="component" value="Unassembled WGS sequence"/>
</dbReference>
<name>A0A0D2CBR2_9EURO</name>
<dbReference type="PANTHER" id="PTHR43712">
    <property type="entry name" value="PUTATIVE (AFU_ORTHOLOGUE AFUA_4G14580)-RELATED"/>
    <property type="match status" value="1"/>
</dbReference>